<dbReference type="GO" id="GO:0004519">
    <property type="term" value="F:endonuclease activity"/>
    <property type="evidence" value="ECO:0007669"/>
    <property type="project" value="UniProtKB-KW"/>
</dbReference>
<keyword evidence="2" id="KW-0540">Nuclease</keyword>
<protein>
    <submittedName>
        <fullName evidence="2">Endonuclease</fullName>
    </submittedName>
</protein>
<evidence type="ECO:0000313" key="2">
    <source>
        <dbReference type="EMBL" id="AJY47577.1"/>
    </source>
</evidence>
<dbReference type="AlphaFoldDB" id="A0A0D5LUY6"/>
<dbReference type="Proteomes" id="UP000032611">
    <property type="component" value="Chromosome"/>
</dbReference>
<sequence length="334" mass="36070">MIKPITARVDALAVPTLAERDGFRALERTEAAHDAKRAALACFNTIETGGTTRAEAPLAFPLTIAAWNLQRGLFPAESANKIAEQHADIVLLTEMDNGMARTGQRHPTAEIAEHLGMAYAYGVEFIELGLGNEEERPYCTDDFNARGFHGNAFLSAAPMREPFILPLSGEPLWFLSSKDQPRVGGRMAIGAVIETTAGPLVTISTHLESHGTIPLRERQIADILDDIDARFPGIPAIVGGDFNSGNRTGGDYRAETLFALAESRGYQAHSGGTEQPTTRESLISKPGDKKLKLDWFLTRGFDVAKSAIVPAITEDGKPLSDHEMITITVTGFSA</sequence>
<dbReference type="KEGG" id="mey:TM49_20925"/>
<reference evidence="2 3" key="1">
    <citation type="journal article" date="2015" name="Genome Announc.">
        <title>Complete genome sequence of Martelella endophytica YC6887, which has antifungal activity associated with a halophyte.</title>
        <authorList>
            <person name="Khan A."/>
            <person name="Khan H."/>
            <person name="Chung E.J."/>
            <person name="Hossain M.T."/>
            <person name="Chung Y.R."/>
        </authorList>
    </citation>
    <scope>NUCLEOTIDE SEQUENCE [LARGE SCALE GENOMIC DNA]</scope>
    <source>
        <strain evidence="2">YC6887</strain>
    </source>
</reference>
<accession>A0A0D5LUY6</accession>
<dbReference type="GO" id="GO:0006506">
    <property type="term" value="P:GPI anchor biosynthetic process"/>
    <property type="evidence" value="ECO:0007669"/>
    <property type="project" value="TreeGrafter"/>
</dbReference>
<dbReference type="PANTHER" id="PTHR14859">
    <property type="entry name" value="CALCOFLUOR WHITE HYPERSENSITIVE PROTEIN PRECURSOR"/>
    <property type="match status" value="1"/>
</dbReference>
<keyword evidence="3" id="KW-1185">Reference proteome</keyword>
<dbReference type="EMBL" id="CP010803">
    <property type="protein sequence ID" value="AJY47577.1"/>
    <property type="molecule type" value="Genomic_DNA"/>
</dbReference>
<organism evidence="2 3">
    <name type="scientific">Martelella endophytica</name>
    <dbReference type="NCBI Taxonomy" id="1486262"/>
    <lineage>
        <taxon>Bacteria</taxon>
        <taxon>Pseudomonadati</taxon>
        <taxon>Pseudomonadota</taxon>
        <taxon>Alphaproteobacteria</taxon>
        <taxon>Hyphomicrobiales</taxon>
        <taxon>Aurantimonadaceae</taxon>
        <taxon>Martelella</taxon>
    </lineage>
</organism>
<dbReference type="GO" id="GO:0016020">
    <property type="term" value="C:membrane"/>
    <property type="evidence" value="ECO:0007669"/>
    <property type="project" value="GOC"/>
</dbReference>
<dbReference type="STRING" id="1486262.TM49_20925"/>
<dbReference type="PATRIC" id="fig|1486262.3.peg.4323"/>
<proteinExistence type="predicted"/>
<name>A0A0D5LUY6_MAREN</name>
<feature type="domain" description="Endonuclease/exonuclease/phosphatase" evidence="1">
    <location>
        <begin position="66"/>
        <end position="322"/>
    </location>
</feature>
<dbReference type="Gene3D" id="3.60.10.10">
    <property type="entry name" value="Endonuclease/exonuclease/phosphatase"/>
    <property type="match status" value="1"/>
</dbReference>
<dbReference type="OrthoDB" id="8047712at2"/>
<dbReference type="HOGENOM" id="CLU_806105_0_0_5"/>
<dbReference type="InterPro" id="IPR005135">
    <property type="entry name" value="Endo/exonuclease/phosphatase"/>
</dbReference>
<dbReference type="SUPFAM" id="SSF56219">
    <property type="entry name" value="DNase I-like"/>
    <property type="match status" value="1"/>
</dbReference>
<gene>
    <name evidence="2" type="ORF">TM49_20925</name>
</gene>
<dbReference type="InterPro" id="IPR051916">
    <property type="entry name" value="GPI-anchor_lipid_remodeler"/>
</dbReference>
<evidence type="ECO:0000313" key="3">
    <source>
        <dbReference type="Proteomes" id="UP000032611"/>
    </source>
</evidence>
<keyword evidence="2" id="KW-0255">Endonuclease</keyword>
<dbReference type="RefSeq" id="WP_045684078.1">
    <property type="nucleotide sequence ID" value="NZ_CP010803.1"/>
</dbReference>
<keyword evidence="2" id="KW-0378">Hydrolase</keyword>
<dbReference type="PANTHER" id="PTHR14859:SF1">
    <property type="entry name" value="PGAP2-INTERACTING PROTEIN"/>
    <property type="match status" value="1"/>
</dbReference>
<dbReference type="InterPro" id="IPR036691">
    <property type="entry name" value="Endo/exonu/phosph_ase_sf"/>
</dbReference>
<evidence type="ECO:0000259" key="1">
    <source>
        <dbReference type="Pfam" id="PF03372"/>
    </source>
</evidence>
<dbReference type="Pfam" id="PF03372">
    <property type="entry name" value="Exo_endo_phos"/>
    <property type="match status" value="1"/>
</dbReference>